<reference evidence="2 3" key="1">
    <citation type="submission" date="2019-01" db="EMBL/GenBank/DDBJ databases">
        <title>Sinorhodobacter populi sp. nov. isolated from the symptomatic bark tissue of Populus euramericana canker.</title>
        <authorList>
            <person name="Xu G."/>
        </authorList>
    </citation>
    <scope>NUCLEOTIDE SEQUENCE [LARGE SCALE GENOMIC DNA]</scope>
    <source>
        <strain evidence="2 3">D19-10-3-21</strain>
    </source>
</reference>
<evidence type="ECO:0000313" key="2">
    <source>
        <dbReference type="EMBL" id="RWR28861.1"/>
    </source>
</evidence>
<name>A0A443K7T7_9RHOB</name>
<sequence length="101" mass="11239">MPFEFDRKMSLGNLITIGVVLFGAIGAWFTLVAGQQQLTRDLIQIQTEFSARKVERDRQLDAHESRIRAVEIAQASQSSDLRNIQIGISEIKASIAKLGQP</sequence>
<evidence type="ECO:0000313" key="3">
    <source>
        <dbReference type="Proteomes" id="UP000285295"/>
    </source>
</evidence>
<protein>
    <submittedName>
        <fullName evidence="2">Uncharacterized protein</fullName>
    </submittedName>
</protein>
<dbReference type="AlphaFoldDB" id="A0A443K7T7"/>
<dbReference type="Proteomes" id="UP000285295">
    <property type="component" value="Unassembled WGS sequence"/>
</dbReference>
<reference evidence="2 3" key="2">
    <citation type="submission" date="2019-01" db="EMBL/GenBank/DDBJ databases">
        <authorList>
            <person name="Li Y."/>
        </authorList>
    </citation>
    <scope>NUCLEOTIDE SEQUENCE [LARGE SCALE GENOMIC DNA]</scope>
    <source>
        <strain evidence="2 3">D19-10-3-21</strain>
    </source>
</reference>
<proteinExistence type="predicted"/>
<organism evidence="2 3">
    <name type="scientific">Paenirhodobacter populi</name>
    <dbReference type="NCBI Taxonomy" id="2306993"/>
    <lineage>
        <taxon>Bacteria</taxon>
        <taxon>Pseudomonadati</taxon>
        <taxon>Pseudomonadota</taxon>
        <taxon>Alphaproteobacteria</taxon>
        <taxon>Rhodobacterales</taxon>
        <taxon>Rhodobacter group</taxon>
        <taxon>Paenirhodobacter</taxon>
    </lineage>
</organism>
<gene>
    <name evidence="2" type="ORF">D2T31_12170</name>
</gene>
<dbReference type="EMBL" id="SAUX01000013">
    <property type="protein sequence ID" value="RWR28861.1"/>
    <property type="molecule type" value="Genomic_DNA"/>
</dbReference>
<comment type="caution">
    <text evidence="2">The sequence shown here is derived from an EMBL/GenBank/DDBJ whole genome shotgun (WGS) entry which is preliminary data.</text>
</comment>
<dbReference type="RefSeq" id="WP_128237579.1">
    <property type="nucleotide sequence ID" value="NZ_SAUX01000013.1"/>
</dbReference>
<accession>A0A443K7T7</accession>
<keyword evidence="1" id="KW-1133">Transmembrane helix</keyword>
<dbReference type="OrthoDB" id="7777549at2"/>
<keyword evidence="1" id="KW-0812">Transmembrane</keyword>
<feature type="transmembrane region" description="Helical" evidence="1">
    <location>
        <begin position="12"/>
        <end position="33"/>
    </location>
</feature>
<keyword evidence="1" id="KW-0472">Membrane</keyword>
<evidence type="ECO:0000256" key="1">
    <source>
        <dbReference type="SAM" id="Phobius"/>
    </source>
</evidence>